<dbReference type="FunFam" id="3.90.79.10:FF:000024">
    <property type="entry name" value="ADP-ribose pyrophosphatase"/>
    <property type="match status" value="1"/>
</dbReference>
<comment type="cofactor">
    <cofactor evidence="2">
        <name>Mg(2+)</name>
        <dbReference type="ChEBI" id="CHEBI:18420"/>
    </cofactor>
</comment>
<evidence type="ECO:0000256" key="2">
    <source>
        <dbReference type="ARBA" id="ARBA00001946"/>
    </source>
</evidence>
<dbReference type="PANTHER" id="PTHR11839">
    <property type="entry name" value="UDP/ADP-SUGAR PYROPHOSPHATASE"/>
    <property type="match status" value="1"/>
</dbReference>
<evidence type="ECO:0000256" key="7">
    <source>
        <dbReference type="ARBA" id="ARBA00032272"/>
    </source>
</evidence>
<proteinExistence type="inferred from homology"/>
<reference evidence="9" key="1">
    <citation type="journal article" date="2020" name="mSystems">
        <title>Genome- and Community-Level Interaction Insights into Carbon Utilization and Element Cycling Functions of Hydrothermarchaeota in Hydrothermal Sediment.</title>
        <authorList>
            <person name="Zhou Z."/>
            <person name="Liu Y."/>
            <person name="Xu W."/>
            <person name="Pan J."/>
            <person name="Luo Z.H."/>
            <person name="Li M."/>
        </authorList>
    </citation>
    <scope>NUCLEOTIDE SEQUENCE [LARGE SCALE GENOMIC DNA]</scope>
    <source>
        <strain evidence="9">SpSt-70</strain>
    </source>
</reference>
<dbReference type="InterPro" id="IPR020084">
    <property type="entry name" value="NUDIX_hydrolase_CS"/>
</dbReference>
<dbReference type="GO" id="GO:0005829">
    <property type="term" value="C:cytosol"/>
    <property type="evidence" value="ECO:0007669"/>
    <property type="project" value="TreeGrafter"/>
</dbReference>
<evidence type="ECO:0000256" key="5">
    <source>
        <dbReference type="ARBA" id="ARBA00022801"/>
    </source>
</evidence>
<evidence type="ECO:0000256" key="4">
    <source>
        <dbReference type="ARBA" id="ARBA00016377"/>
    </source>
</evidence>
<protein>
    <recommendedName>
        <fullName evidence="4">GDP-mannose pyrophosphatase</fullName>
    </recommendedName>
    <alternativeName>
        <fullName evidence="6">GDP-mannose hydrolase</fullName>
    </alternativeName>
    <alternativeName>
        <fullName evidence="7">GDPMK</fullName>
    </alternativeName>
</protein>
<feature type="domain" description="Nudix hydrolase" evidence="8">
    <location>
        <begin position="44"/>
        <end position="175"/>
    </location>
</feature>
<evidence type="ECO:0000313" key="9">
    <source>
        <dbReference type="EMBL" id="HGK23638.1"/>
    </source>
</evidence>
<comment type="caution">
    <text evidence="9">The sequence shown here is derived from an EMBL/GenBank/DDBJ whole genome shotgun (WGS) entry which is preliminary data.</text>
</comment>
<keyword evidence="5 9" id="KW-0378">Hydrolase</keyword>
<organism evidence="9">
    <name type="scientific">Dictyoglomus thermophilum</name>
    <dbReference type="NCBI Taxonomy" id="14"/>
    <lineage>
        <taxon>Bacteria</taxon>
        <taxon>Pseudomonadati</taxon>
        <taxon>Dictyoglomota</taxon>
        <taxon>Dictyoglomia</taxon>
        <taxon>Dictyoglomales</taxon>
        <taxon>Dictyoglomaceae</taxon>
        <taxon>Dictyoglomus</taxon>
    </lineage>
</organism>
<dbReference type="SUPFAM" id="SSF55811">
    <property type="entry name" value="Nudix"/>
    <property type="match status" value="1"/>
</dbReference>
<dbReference type="PROSITE" id="PS51462">
    <property type="entry name" value="NUDIX"/>
    <property type="match status" value="1"/>
</dbReference>
<dbReference type="GO" id="GO:0019693">
    <property type="term" value="P:ribose phosphate metabolic process"/>
    <property type="evidence" value="ECO:0007669"/>
    <property type="project" value="TreeGrafter"/>
</dbReference>
<dbReference type="EMBL" id="DTDV01000012">
    <property type="protein sequence ID" value="HGK23638.1"/>
    <property type="molecule type" value="Genomic_DNA"/>
</dbReference>
<name>A0A7V3ZIM3_DICTH</name>
<dbReference type="InterPro" id="IPR000086">
    <property type="entry name" value="NUDIX_hydrolase_dom"/>
</dbReference>
<dbReference type="CDD" id="cd03424">
    <property type="entry name" value="NUDIX_ADPRase_Nudt5_UGPPase_Nudt14"/>
    <property type="match status" value="1"/>
</dbReference>
<sequence length="183" mass="21296">MWGVKVKLDEKIIETVEKYKGRIITVKEYRVVLINGKEAKREVVHHPGAVAILPVLEDGSVFFVKQYRLPAQKVLLEIPAGKLDYGEKPEECAYRELEEEIGYVPGKLKLVHTFYPSPGISDEVLYLFEASNLKRTKENPDEDEFLELVILSKDEVKRYLFENKFEDSKTLIGVYYYLYSRRS</sequence>
<comment type="similarity">
    <text evidence="3">Belongs to the Nudix hydrolase family. NudK subfamily.</text>
</comment>
<dbReference type="GO" id="GO:0006753">
    <property type="term" value="P:nucleoside phosphate metabolic process"/>
    <property type="evidence" value="ECO:0007669"/>
    <property type="project" value="TreeGrafter"/>
</dbReference>
<dbReference type="GO" id="GO:0016787">
    <property type="term" value="F:hydrolase activity"/>
    <property type="evidence" value="ECO:0007669"/>
    <property type="project" value="UniProtKB-KW"/>
</dbReference>
<dbReference type="AlphaFoldDB" id="A0A7V3ZIM3"/>
<evidence type="ECO:0000256" key="3">
    <source>
        <dbReference type="ARBA" id="ARBA00007275"/>
    </source>
</evidence>
<comment type="catalytic activity">
    <reaction evidence="1">
        <text>GDP-alpha-D-mannose + H2O = alpha-D-mannose 1-phosphate + GMP + 2 H(+)</text>
        <dbReference type="Rhea" id="RHEA:27978"/>
        <dbReference type="ChEBI" id="CHEBI:15377"/>
        <dbReference type="ChEBI" id="CHEBI:15378"/>
        <dbReference type="ChEBI" id="CHEBI:57527"/>
        <dbReference type="ChEBI" id="CHEBI:58115"/>
        <dbReference type="ChEBI" id="CHEBI:58409"/>
    </reaction>
</comment>
<dbReference type="InterPro" id="IPR015797">
    <property type="entry name" value="NUDIX_hydrolase-like_dom_sf"/>
</dbReference>
<accession>A0A7V3ZIM3</accession>
<evidence type="ECO:0000256" key="6">
    <source>
        <dbReference type="ARBA" id="ARBA00032162"/>
    </source>
</evidence>
<gene>
    <name evidence="9" type="ORF">ENU78_04200</name>
</gene>
<evidence type="ECO:0000259" key="8">
    <source>
        <dbReference type="PROSITE" id="PS51462"/>
    </source>
</evidence>
<evidence type="ECO:0000256" key="1">
    <source>
        <dbReference type="ARBA" id="ARBA00000847"/>
    </source>
</evidence>
<dbReference type="Pfam" id="PF00293">
    <property type="entry name" value="NUDIX"/>
    <property type="match status" value="1"/>
</dbReference>
<dbReference type="Gene3D" id="3.90.79.10">
    <property type="entry name" value="Nucleoside Triphosphate Pyrophosphohydrolase"/>
    <property type="match status" value="1"/>
</dbReference>
<dbReference type="PANTHER" id="PTHR11839:SF18">
    <property type="entry name" value="NUDIX HYDROLASE DOMAIN-CONTAINING PROTEIN"/>
    <property type="match status" value="1"/>
</dbReference>
<dbReference type="PROSITE" id="PS00893">
    <property type="entry name" value="NUDIX_BOX"/>
    <property type="match status" value="1"/>
</dbReference>